<accession>A0A0F9R348</accession>
<proteinExistence type="predicted"/>
<organism evidence="2">
    <name type="scientific">marine sediment metagenome</name>
    <dbReference type="NCBI Taxonomy" id="412755"/>
    <lineage>
        <taxon>unclassified sequences</taxon>
        <taxon>metagenomes</taxon>
        <taxon>ecological metagenomes</taxon>
    </lineage>
</organism>
<feature type="domain" description="Spore protein YkvP/CgeB glycosyl transferase-like" evidence="1">
    <location>
        <begin position="178"/>
        <end position="307"/>
    </location>
</feature>
<dbReference type="InterPro" id="IPR055259">
    <property type="entry name" value="YkvP/CgeB_Glyco_trans-like"/>
</dbReference>
<name>A0A0F9R348_9ZZZZ</name>
<comment type="caution">
    <text evidence="2">The sequence shown here is derived from an EMBL/GenBank/DDBJ whole genome shotgun (WGS) entry which is preliminary data.</text>
</comment>
<reference evidence="2" key="1">
    <citation type="journal article" date="2015" name="Nature">
        <title>Complex archaea that bridge the gap between prokaryotes and eukaryotes.</title>
        <authorList>
            <person name="Spang A."/>
            <person name="Saw J.H."/>
            <person name="Jorgensen S.L."/>
            <person name="Zaremba-Niedzwiedzka K."/>
            <person name="Martijn J."/>
            <person name="Lind A.E."/>
            <person name="van Eijk R."/>
            <person name="Schleper C."/>
            <person name="Guy L."/>
            <person name="Ettema T.J."/>
        </authorList>
    </citation>
    <scope>NUCLEOTIDE SEQUENCE</scope>
</reference>
<dbReference type="EMBL" id="LAZR01001500">
    <property type="protein sequence ID" value="KKN43632.1"/>
    <property type="molecule type" value="Genomic_DNA"/>
</dbReference>
<evidence type="ECO:0000313" key="2">
    <source>
        <dbReference type="EMBL" id="KKN43632.1"/>
    </source>
</evidence>
<gene>
    <name evidence="2" type="ORF">LCGC14_0701330</name>
</gene>
<dbReference type="AlphaFoldDB" id="A0A0F9R348"/>
<protein>
    <recommendedName>
        <fullName evidence="1">Spore protein YkvP/CgeB glycosyl transferase-like domain-containing protein</fullName>
    </recommendedName>
</protein>
<evidence type="ECO:0000259" key="1">
    <source>
        <dbReference type="Pfam" id="PF13524"/>
    </source>
</evidence>
<sequence>MKQLRIATIGDYSKYFSYFLYGTMEGAIRNGAWFRPIQLVGVPLKDVEEQINFFKPHILFSHCIFNRKPPGWREGIFEILRSARKKYGTMIFYHMGDARSEPRYPQDISDFVDAVLINNGEGDLWTDTWWKVPCYHWPYSALYQEGIADISSEFKTQIVFTGRLTTSEDRHHKGRTDFIEELKKKMTVKVYPDAKWGNSRFLTAEVASSADCVLGTQMGGNVYLYNDVRPFQYIGAGALYFHDKHPNMSAFFEDGTHYLSYTSVDGLLDKYDEYVKKDPWKSEGIRKLGFNFCQEHHSTKKRVQFVIDIWKGKEVKSVVTLEDINANIS</sequence>
<dbReference type="Pfam" id="PF13524">
    <property type="entry name" value="Glyco_trans_1_2"/>
    <property type="match status" value="1"/>
</dbReference>